<reference evidence="6 7" key="1">
    <citation type="journal article" date="2013" name="Genome Announc.">
        <title>Draft Genome Sequence of an Alphaproteobacterium, Caenispirillum salinarum AK4(T), Isolated from a Solar Saltern.</title>
        <authorList>
            <person name="Khatri I."/>
            <person name="Singh A."/>
            <person name="Korpole S."/>
            <person name="Pinnaka A.K."/>
            <person name="Subramanian S."/>
        </authorList>
    </citation>
    <scope>NUCLEOTIDE SEQUENCE [LARGE SCALE GENOMIC DNA]</scope>
    <source>
        <strain evidence="6 7">AK4</strain>
    </source>
</reference>
<dbReference type="PATRIC" id="fig|1238182.3.peg.1425"/>
<evidence type="ECO:0000256" key="2">
    <source>
        <dbReference type="ARBA" id="ARBA00022630"/>
    </source>
</evidence>
<keyword evidence="7" id="KW-1185">Reference proteome</keyword>
<sequence length="395" mass="42099">MNDSHDAIILGAGAAGLMCALTAAQRGRRVALVDHAEAVGKKILISGGGRCNFTNLETVPERFLSANRHFHKSALSRYTQGDFIAMVERHRIPYHEKTLGQLFCDDSAKRIVRMLLDECRAGPGSVDIRLSHRITDVAHADAAFRVTTDKGSLSAPALVVATGGPSIPKMGATGFAYDLARRFGLTIVDPRPALVPLTARPDDLALMRPLSGVSLDAVAACGKTAFRENILFTHRGLSGPAILQISSYWQPGGAITLDLLPGTDATAFLLDRKASRPKAGMKSVLSEILPSRLAQALADGPFPGEAMAAMPDKALRKAGDALNRWRFEPAGTEGYAKAEVTAGGVDTRGLSSQTMETRDVPGLFFIGESVDVTGWLGGYNFQWAWSSGWSAGQAL</sequence>
<dbReference type="STRING" id="1238182.C882_3762"/>
<dbReference type="PANTHER" id="PTHR42887:SF2">
    <property type="entry name" value="OS12G0638800 PROTEIN"/>
    <property type="match status" value="1"/>
</dbReference>
<dbReference type="Proteomes" id="UP000009881">
    <property type="component" value="Unassembled WGS sequence"/>
</dbReference>
<dbReference type="PANTHER" id="PTHR42887">
    <property type="entry name" value="OS12G0638800 PROTEIN"/>
    <property type="match status" value="1"/>
</dbReference>
<evidence type="ECO:0000313" key="7">
    <source>
        <dbReference type="Proteomes" id="UP000009881"/>
    </source>
</evidence>
<dbReference type="Gene3D" id="1.10.8.260">
    <property type="entry name" value="HI0933 insert domain-like"/>
    <property type="match status" value="1"/>
</dbReference>
<dbReference type="eggNOG" id="COG2081">
    <property type="taxonomic scope" value="Bacteria"/>
</dbReference>
<comment type="caution">
    <text evidence="6">The sequence shown here is derived from an EMBL/GenBank/DDBJ whole genome shotgun (WGS) entry which is preliminary data.</text>
</comment>
<accession>K9H2V2</accession>
<name>K9H2V2_9PROT</name>
<dbReference type="PRINTS" id="PR00368">
    <property type="entry name" value="FADPNR"/>
</dbReference>
<evidence type="ECO:0000313" key="6">
    <source>
        <dbReference type="EMBL" id="EKV31389.1"/>
    </source>
</evidence>
<feature type="domain" description="RsdA/BaiN/AoA(So)-like insert" evidence="5">
    <location>
        <begin position="191"/>
        <end position="340"/>
    </location>
</feature>
<feature type="domain" description="RsdA/BaiN/AoA(So)-like Rossmann fold-like" evidence="4">
    <location>
        <begin position="6"/>
        <end position="393"/>
    </location>
</feature>
<evidence type="ECO:0000259" key="4">
    <source>
        <dbReference type="Pfam" id="PF03486"/>
    </source>
</evidence>
<dbReference type="OrthoDB" id="9773233at2"/>
<dbReference type="SUPFAM" id="SSF51905">
    <property type="entry name" value="FAD/NAD(P)-binding domain"/>
    <property type="match status" value="1"/>
</dbReference>
<dbReference type="NCBIfam" id="TIGR00275">
    <property type="entry name" value="aminoacetone oxidase family FAD-binding enzyme"/>
    <property type="match status" value="1"/>
</dbReference>
<evidence type="ECO:0000256" key="3">
    <source>
        <dbReference type="ARBA" id="ARBA00022827"/>
    </source>
</evidence>
<dbReference type="InterPro" id="IPR023166">
    <property type="entry name" value="BaiN-like_dom_sf"/>
</dbReference>
<dbReference type="PRINTS" id="PR00411">
    <property type="entry name" value="PNDRDTASEI"/>
</dbReference>
<gene>
    <name evidence="6" type="ORF">C882_3762</name>
</gene>
<protein>
    <submittedName>
        <fullName evidence="6">NAD(FAD)-utilizing dehydrogenase</fullName>
    </submittedName>
</protein>
<keyword evidence="2" id="KW-0285">Flavoprotein</keyword>
<dbReference type="Pfam" id="PF03486">
    <property type="entry name" value="HI0933_like"/>
    <property type="match status" value="1"/>
</dbReference>
<dbReference type="AlphaFoldDB" id="K9H2V2"/>
<dbReference type="InterPro" id="IPR036188">
    <property type="entry name" value="FAD/NAD-bd_sf"/>
</dbReference>
<dbReference type="SUPFAM" id="SSF160996">
    <property type="entry name" value="HI0933 insert domain-like"/>
    <property type="match status" value="1"/>
</dbReference>
<evidence type="ECO:0000259" key="5">
    <source>
        <dbReference type="Pfam" id="PF22780"/>
    </source>
</evidence>
<comment type="cofactor">
    <cofactor evidence="1">
        <name>FAD</name>
        <dbReference type="ChEBI" id="CHEBI:57692"/>
    </cofactor>
</comment>
<proteinExistence type="predicted"/>
<dbReference type="InterPro" id="IPR057661">
    <property type="entry name" value="RsdA/BaiN/AoA(So)_Rossmann"/>
</dbReference>
<evidence type="ECO:0000256" key="1">
    <source>
        <dbReference type="ARBA" id="ARBA00001974"/>
    </source>
</evidence>
<dbReference type="Gene3D" id="2.40.30.10">
    <property type="entry name" value="Translation factors"/>
    <property type="match status" value="1"/>
</dbReference>
<dbReference type="EMBL" id="ANHY01000006">
    <property type="protein sequence ID" value="EKV31389.1"/>
    <property type="molecule type" value="Genomic_DNA"/>
</dbReference>
<dbReference type="InterPro" id="IPR055178">
    <property type="entry name" value="RsdA/BaiN/AoA(So)-like_dom"/>
</dbReference>
<dbReference type="RefSeq" id="WP_009539870.1">
    <property type="nucleotide sequence ID" value="NZ_ANHY01000006.1"/>
</dbReference>
<dbReference type="Pfam" id="PF22780">
    <property type="entry name" value="HI0933_like_1st"/>
    <property type="match status" value="1"/>
</dbReference>
<dbReference type="InterPro" id="IPR004792">
    <property type="entry name" value="BaiN-like"/>
</dbReference>
<keyword evidence="3" id="KW-0274">FAD</keyword>
<dbReference type="Gene3D" id="3.50.50.60">
    <property type="entry name" value="FAD/NAD(P)-binding domain"/>
    <property type="match status" value="1"/>
</dbReference>
<organism evidence="6 7">
    <name type="scientific">Caenispirillum salinarum AK4</name>
    <dbReference type="NCBI Taxonomy" id="1238182"/>
    <lineage>
        <taxon>Bacteria</taxon>
        <taxon>Pseudomonadati</taxon>
        <taxon>Pseudomonadota</taxon>
        <taxon>Alphaproteobacteria</taxon>
        <taxon>Rhodospirillales</taxon>
        <taxon>Novispirillaceae</taxon>
        <taxon>Caenispirillum</taxon>
    </lineage>
</organism>